<dbReference type="STRING" id="1051891.A0A0C3LBY3"/>
<sequence>MLRAVGQLFLLFLIGSTLLGGTLYTALPPLDDADRQLLHVPTSFDELKALNTLLQKLKTLYPARTVICFVVTYFYLQAFSLPGSMYLSILAGAVWGVAFALPLCCLCVASGATLCYLISACFGPALLALPKIKNRIERVAQKMDDPAHRQNLIPYMIVLRMTPLPPHWTINIACPHLGVGIAPFWISAFLGVMGVTTIHTTIGGGLEQMTSSDDFHLISWRNFLGLAAVLCAVCVPIVLRWRWRKELEEADGRSSDEDLEAAGPLMREIASPMGTTGFALTSPGRRALEVGSSPRIPTIRVQEMDDDEERPVGSLGLIGVGRTWENSDWRD</sequence>
<keyword evidence="9" id="KW-1185">Reference proteome</keyword>
<accession>A0A0C3LBY3</accession>
<feature type="transmembrane region" description="Helical" evidence="6">
    <location>
        <begin position="59"/>
        <end position="76"/>
    </location>
</feature>
<keyword evidence="4 6" id="KW-0472">Membrane</keyword>
<dbReference type="Pfam" id="PF09335">
    <property type="entry name" value="VTT_dom"/>
    <property type="match status" value="1"/>
</dbReference>
<evidence type="ECO:0000256" key="1">
    <source>
        <dbReference type="ARBA" id="ARBA00004141"/>
    </source>
</evidence>
<protein>
    <recommendedName>
        <fullName evidence="7">VTT domain-containing protein</fullName>
    </recommendedName>
</protein>
<dbReference type="InterPro" id="IPR032816">
    <property type="entry name" value="VTT_dom"/>
</dbReference>
<feature type="domain" description="VTT" evidence="7">
    <location>
        <begin position="82"/>
        <end position="203"/>
    </location>
</feature>
<feature type="transmembrane region" description="Helical" evidence="6">
    <location>
        <begin position="109"/>
        <end position="129"/>
    </location>
</feature>
<gene>
    <name evidence="8" type="ORF">M407DRAFT_67998</name>
</gene>
<proteinExistence type="inferred from homology"/>
<dbReference type="OrthoDB" id="3364966at2759"/>
<feature type="transmembrane region" description="Helical" evidence="6">
    <location>
        <begin position="218"/>
        <end position="239"/>
    </location>
</feature>
<evidence type="ECO:0000313" key="9">
    <source>
        <dbReference type="Proteomes" id="UP000054248"/>
    </source>
</evidence>
<evidence type="ECO:0000256" key="4">
    <source>
        <dbReference type="ARBA" id="ARBA00023136"/>
    </source>
</evidence>
<evidence type="ECO:0000256" key="3">
    <source>
        <dbReference type="ARBA" id="ARBA00022989"/>
    </source>
</evidence>
<dbReference type="AlphaFoldDB" id="A0A0C3LBY3"/>
<dbReference type="GO" id="GO:0000045">
    <property type="term" value="P:autophagosome assembly"/>
    <property type="evidence" value="ECO:0007669"/>
    <property type="project" value="TreeGrafter"/>
</dbReference>
<keyword evidence="2 6" id="KW-0812">Transmembrane</keyword>
<comment type="similarity">
    <text evidence="5">Belongs to the TMEM41 family.</text>
</comment>
<evidence type="ECO:0000259" key="7">
    <source>
        <dbReference type="Pfam" id="PF09335"/>
    </source>
</evidence>
<dbReference type="PANTHER" id="PTHR43220">
    <property type="match status" value="1"/>
</dbReference>
<comment type="subcellular location">
    <subcellularLocation>
        <location evidence="1">Membrane</location>
        <topology evidence="1">Multi-pass membrane protein</topology>
    </subcellularLocation>
</comment>
<dbReference type="EMBL" id="KN822963">
    <property type="protein sequence ID" value="KIO31403.1"/>
    <property type="molecule type" value="Genomic_DNA"/>
</dbReference>
<dbReference type="PANTHER" id="PTHR43220:SF18">
    <property type="entry name" value="TRANSMEMBRANE PROTEIN 41B"/>
    <property type="match status" value="1"/>
</dbReference>
<evidence type="ECO:0000256" key="5">
    <source>
        <dbReference type="ARBA" id="ARBA00025797"/>
    </source>
</evidence>
<feature type="transmembrane region" description="Helical" evidence="6">
    <location>
        <begin position="83"/>
        <end position="103"/>
    </location>
</feature>
<evidence type="ECO:0000256" key="6">
    <source>
        <dbReference type="SAM" id="Phobius"/>
    </source>
</evidence>
<dbReference type="InterPro" id="IPR045014">
    <property type="entry name" value="TM41A/B"/>
</dbReference>
<reference evidence="8 9" key="1">
    <citation type="submission" date="2014-04" db="EMBL/GenBank/DDBJ databases">
        <authorList>
            <consortium name="DOE Joint Genome Institute"/>
            <person name="Kuo A."/>
            <person name="Girlanda M."/>
            <person name="Perotto S."/>
            <person name="Kohler A."/>
            <person name="Nagy L.G."/>
            <person name="Floudas D."/>
            <person name="Copeland A."/>
            <person name="Barry K.W."/>
            <person name="Cichocki N."/>
            <person name="Veneault-Fourrey C."/>
            <person name="LaButti K."/>
            <person name="Lindquist E.A."/>
            <person name="Lipzen A."/>
            <person name="Lundell T."/>
            <person name="Morin E."/>
            <person name="Murat C."/>
            <person name="Sun H."/>
            <person name="Tunlid A."/>
            <person name="Henrissat B."/>
            <person name="Grigoriev I.V."/>
            <person name="Hibbett D.S."/>
            <person name="Martin F."/>
            <person name="Nordberg H.P."/>
            <person name="Cantor M.N."/>
            <person name="Hua S.X."/>
        </authorList>
    </citation>
    <scope>NUCLEOTIDE SEQUENCE [LARGE SCALE GENOMIC DNA]</scope>
    <source>
        <strain evidence="8 9">MUT 4182</strain>
    </source>
</reference>
<dbReference type="Proteomes" id="UP000054248">
    <property type="component" value="Unassembled WGS sequence"/>
</dbReference>
<feature type="transmembrane region" description="Helical" evidence="6">
    <location>
        <begin position="177"/>
        <end position="198"/>
    </location>
</feature>
<dbReference type="GO" id="GO:0005789">
    <property type="term" value="C:endoplasmic reticulum membrane"/>
    <property type="evidence" value="ECO:0007669"/>
    <property type="project" value="TreeGrafter"/>
</dbReference>
<reference evidence="9" key="2">
    <citation type="submission" date="2015-01" db="EMBL/GenBank/DDBJ databases">
        <title>Evolutionary Origins and Diversification of the Mycorrhizal Mutualists.</title>
        <authorList>
            <consortium name="DOE Joint Genome Institute"/>
            <consortium name="Mycorrhizal Genomics Consortium"/>
            <person name="Kohler A."/>
            <person name="Kuo A."/>
            <person name="Nagy L.G."/>
            <person name="Floudas D."/>
            <person name="Copeland A."/>
            <person name="Barry K.W."/>
            <person name="Cichocki N."/>
            <person name="Veneault-Fourrey C."/>
            <person name="LaButti K."/>
            <person name="Lindquist E.A."/>
            <person name="Lipzen A."/>
            <person name="Lundell T."/>
            <person name="Morin E."/>
            <person name="Murat C."/>
            <person name="Riley R."/>
            <person name="Ohm R."/>
            <person name="Sun H."/>
            <person name="Tunlid A."/>
            <person name="Henrissat B."/>
            <person name="Grigoriev I.V."/>
            <person name="Hibbett D.S."/>
            <person name="Martin F."/>
        </authorList>
    </citation>
    <scope>NUCLEOTIDE SEQUENCE [LARGE SCALE GENOMIC DNA]</scope>
    <source>
        <strain evidence="9">MUT 4182</strain>
    </source>
</reference>
<keyword evidence="3 6" id="KW-1133">Transmembrane helix</keyword>
<dbReference type="HOGENOM" id="CLU_038944_1_1_1"/>
<organism evidence="8 9">
    <name type="scientific">Tulasnella calospora MUT 4182</name>
    <dbReference type="NCBI Taxonomy" id="1051891"/>
    <lineage>
        <taxon>Eukaryota</taxon>
        <taxon>Fungi</taxon>
        <taxon>Dikarya</taxon>
        <taxon>Basidiomycota</taxon>
        <taxon>Agaricomycotina</taxon>
        <taxon>Agaricomycetes</taxon>
        <taxon>Cantharellales</taxon>
        <taxon>Tulasnellaceae</taxon>
        <taxon>Tulasnella</taxon>
    </lineage>
</organism>
<evidence type="ECO:0000313" key="8">
    <source>
        <dbReference type="EMBL" id="KIO31403.1"/>
    </source>
</evidence>
<evidence type="ECO:0000256" key="2">
    <source>
        <dbReference type="ARBA" id="ARBA00022692"/>
    </source>
</evidence>
<name>A0A0C3LBY3_9AGAM</name>